<name>A0ABY5ZBY9_9ACTN</name>
<dbReference type="SUPFAM" id="SSF53335">
    <property type="entry name" value="S-adenosyl-L-methionine-dependent methyltransferases"/>
    <property type="match status" value="1"/>
</dbReference>
<keyword evidence="2" id="KW-0808">Transferase</keyword>
<dbReference type="GO" id="GO:0032259">
    <property type="term" value="P:methylation"/>
    <property type="evidence" value="ECO:0007669"/>
    <property type="project" value="UniProtKB-KW"/>
</dbReference>
<proteinExistence type="predicted"/>
<protein>
    <submittedName>
        <fullName evidence="2">Methyltransferase domain-containing protein</fullName>
    </submittedName>
</protein>
<dbReference type="InterPro" id="IPR013216">
    <property type="entry name" value="Methyltransf_11"/>
</dbReference>
<dbReference type="Gene3D" id="3.40.50.150">
    <property type="entry name" value="Vaccinia Virus protein VP39"/>
    <property type="match status" value="1"/>
</dbReference>
<feature type="domain" description="Methyltransferase type 11" evidence="1">
    <location>
        <begin position="59"/>
        <end position="152"/>
    </location>
</feature>
<organism evidence="2 3">
    <name type="scientific">Dactylosporangium roseum</name>
    <dbReference type="NCBI Taxonomy" id="47989"/>
    <lineage>
        <taxon>Bacteria</taxon>
        <taxon>Bacillati</taxon>
        <taxon>Actinomycetota</taxon>
        <taxon>Actinomycetes</taxon>
        <taxon>Micromonosporales</taxon>
        <taxon>Micromonosporaceae</taxon>
        <taxon>Dactylosporangium</taxon>
    </lineage>
</organism>
<gene>
    <name evidence="2" type="ORF">Drose_14740</name>
</gene>
<sequence length="202" mass="21308">MHPVLIKALDSTFGHPRGIMGRIGGAVMVRGNAPQEQWAVELADPRPGDRVLVLGHGPGVGLALTADAVTGAGGFVLGVDPSRAMRKMAAARCSAGVRSGLVEIRDGTSERTGCADASMDKAISVNNITMWDRPASFRELRRVLRPGGELIIVAHRHIMNTSPEELRADTVAGGFDDVTLTMRGRSLNRAVAGIRARNPGTA</sequence>
<dbReference type="Proteomes" id="UP001058271">
    <property type="component" value="Chromosome"/>
</dbReference>
<keyword evidence="2" id="KW-0489">Methyltransferase</keyword>
<keyword evidence="3" id="KW-1185">Reference proteome</keyword>
<reference evidence="2" key="1">
    <citation type="submission" date="2021-04" db="EMBL/GenBank/DDBJ databases">
        <title>Biosynthetic gene clusters of Dactylosporangioum roseum.</title>
        <authorList>
            <person name="Hartkoorn R.C."/>
            <person name="Beaudoing E."/>
            <person name="Hot D."/>
            <person name="Moureu S."/>
        </authorList>
    </citation>
    <scope>NUCLEOTIDE SEQUENCE</scope>
    <source>
        <strain evidence="2">NRRL B-16295</strain>
    </source>
</reference>
<accession>A0ABY5ZBY9</accession>
<dbReference type="Pfam" id="PF08241">
    <property type="entry name" value="Methyltransf_11"/>
    <property type="match status" value="1"/>
</dbReference>
<dbReference type="EMBL" id="CP073721">
    <property type="protein sequence ID" value="UWZ39377.1"/>
    <property type="molecule type" value="Genomic_DNA"/>
</dbReference>
<evidence type="ECO:0000313" key="3">
    <source>
        <dbReference type="Proteomes" id="UP001058271"/>
    </source>
</evidence>
<dbReference type="InterPro" id="IPR029063">
    <property type="entry name" value="SAM-dependent_MTases_sf"/>
</dbReference>
<evidence type="ECO:0000313" key="2">
    <source>
        <dbReference type="EMBL" id="UWZ39377.1"/>
    </source>
</evidence>
<dbReference type="GO" id="GO:0008168">
    <property type="term" value="F:methyltransferase activity"/>
    <property type="evidence" value="ECO:0007669"/>
    <property type="project" value="UniProtKB-KW"/>
</dbReference>
<evidence type="ECO:0000259" key="1">
    <source>
        <dbReference type="Pfam" id="PF08241"/>
    </source>
</evidence>
<dbReference type="RefSeq" id="WP_260728781.1">
    <property type="nucleotide sequence ID" value="NZ_BAAABS010000004.1"/>
</dbReference>